<keyword evidence="4" id="KW-0812">Transmembrane</keyword>
<sequence length="360" mass="39033">MNPVMIVARLAAGLAFILANAFFVAIEFGLTRARQYSAEEFDEPGLQRAWEMTDDLEVYLTSCQVGITASSIAVGIVAEPALAALFEPFLADTGLASLGAGGILAFVIINLVHLTHGEQTPTYLGVERSKTVCRYCATPLYWFAWLISPIIRIGDGVAKWTLGLFGVEMSGAWLETEVDTIESRAELRTELASVLEEGDLPDERREEVLNALEIGTESVEEVAVPSDDVVALSTAVEPEENLRRIEESPHTRYPLVGDDLSDYRGNVYVPMLPHRGEDLVDDDSDVDIESIASKPLEIDPDTSVSDAIDRFQAANGELALVTDDDGVVGLLTVTDAVEEIMGELRDPMDVRADTEAGAEA</sequence>
<evidence type="ECO:0000256" key="3">
    <source>
        <dbReference type="PROSITE-ProRule" id="PRU00703"/>
    </source>
</evidence>
<evidence type="ECO:0000313" key="8">
    <source>
        <dbReference type="Proteomes" id="UP000637819"/>
    </source>
</evidence>
<feature type="domain" description="CBS" evidence="5">
    <location>
        <begin position="291"/>
        <end position="350"/>
    </location>
</feature>
<dbReference type="PANTHER" id="PTHR43099:SF5">
    <property type="entry name" value="HLYC_CORC FAMILY TRANSPORTER"/>
    <property type="match status" value="1"/>
</dbReference>
<evidence type="ECO:0000259" key="6">
    <source>
        <dbReference type="PROSITE" id="PS51846"/>
    </source>
</evidence>
<dbReference type="SUPFAM" id="SSF54631">
    <property type="entry name" value="CBS-domain pair"/>
    <property type="match status" value="1"/>
</dbReference>
<dbReference type="InterPro" id="IPR000644">
    <property type="entry name" value="CBS_dom"/>
</dbReference>
<feature type="transmembrane region" description="Helical" evidence="4">
    <location>
        <begin position="89"/>
        <end position="112"/>
    </location>
</feature>
<feature type="transmembrane region" description="Helical" evidence="4">
    <location>
        <begin position="6"/>
        <end position="26"/>
    </location>
</feature>
<keyword evidence="4" id="KW-0472">Membrane</keyword>
<dbReference type="Gene3D" id="3.10.580.10">
    <property type="entry name" value="CBS-domain"/>
    <property type="match status" value="1"/>
</dbReference>
<evidence type="ECO:0000256" key="1">
    <source>
        <dbReference type="ARBA" id="ARBA00004651"/>
    </source>
</evidence>
<dbReference type="PROSITE" id="PS51371">
    <property type="entry name" value="CBS"/>
    <property type="match status" value="1"/>
</dbReference>
<feature type="transmembrane region" description="Helical" evidence="4">
    <location>
        <begin position="58"/>
        <end position="77"/>
    </location>
</feature>
<accession>A0A8T8DYS8</accession>
<dbReference type="Pfam" id="PF01595">
    <property type="entry name" value="CNNM"/>
    <property type="match status" value="1"/>
</dbReference>
<dbReference type="InterPro" id="IPR046342">
    <property type="entry name" value="CBS_dom_sf"/>
</dbReference>
<dbReference type="PROSITE" id="PS51846">
    <property type="entry name" value="CNNM"/>
    <property type="match status" value="1"/>
</dbReference>
<protein>
    <submittedName>
        <fullName evidence="7">HlyC/CorC family transporter</fullName>
    </submittedName>
</protein>
<evidence type="ECO:0000256" key="4">
    <source>
        <dbReference type="SAM" id="Phobius"/>
    </source>
</evidence>
<comment type="subcellular location">
    <subcellularLocation>
        <location evidence="1">Cell membrane</location>
        <topology evidence="1">Multi-pass membrane protein</topology>
    </subcellularLocation>
</comment>
<dbReference type="PANTHER" id="PTHR43099">
    <property type="entry name" value="UPF0053 PROTEIN YRKA"/>
    <property type="match status" value="1"/>
</dbReference>
<keyword evidence="2" id="KW-1003">Cell membrane</keyword>
<dbReference type="AlphaFoldDB" id="A0A8T8DYS8"/>
<keyword evidence="4" id="KW-1133">Transmembrane helix</keyword>
<organism evidence="7 8">
    <name type="scientific">Haloterrigena salifodinae</name>
    <dbReference type="NCBI Taxonomy" id="2675099"/>
    <lineage>
        <taxon>Archaea</taxon>
        <taxon>Methanobacteriati</taxon>
        <taxon>Methanobacteriota</taxon>
        <taxon>Stenosarchaea group</taxon>
        <taxon>Halobacteria</taxon>
        <taxon>Halobacteriales</taxon>
        <taxon>Natrialbaceae</taxon>
        <taxon>Haloterrigena</taxon>
    </lineage>
</organism>
<keyword evidence="8" id="KW-1185">Reference proteome</keyword>
<dbReference type="InterPro" id="IPR051676">
    <property type="entry name" value="UPF0053_domain"/>
</dbReference>
<dbReference type="InterPro" id="IPR002550">
    <property type="entry name" value="CNNM"/>
</dbReference>
<dbReference type="GeneID" id="62877002"/>
<dbReference type="GO" id="GO:0005886">
    <property type="term" value="C:plasma membrane"/>
    <property type="evidence" value="ECO:0007669"/>
    <property type="project" value="UniProtKB-SubCell"/>
</dbReference>
<evidence type="ECO:0000256" key="2">
    <source>
        <dbReference type="ARBA" id="ARBA00022475"/>
    </source>
</evidence>
<evidence type="ECO:0000259" key="5">
    <source>
        <dbReference type="PROSITE" id="PS51371"/>
    </source>
</evidence>
<dbReference type="KEGG" id="hsal:JMJ58_17720"/>
<dbReference type="OrthoDB" id="213548at2157"/>
<keyword evidence="3" id="KW-0129">CBS domain</keyword>
<dbReference type="RefSeq" id="WP_204747446.1">
    <property type="nucleotide sequence ID" value="NZ_CP069188.1"/>
</dbReference>
<feature type="domain" description="CNNM transmembrane" evidence="6">
    <location>
        <begin position="2"/>
        <end position="204"/>
    </location>
</feature>
<dbReference type="Pfam" id="PF00571">
    <property type="entry name" value="CBS"/>
    <property type="match status" value="1"/>
</dbReference>
<gene>
    <name evidence="7" type="ORF">JMJ58_17720</name>
</gene>
<evidence type="ECO:0000313" key="7">
    <source>
        <dbReference type="EMBL" id="QRV14738.1"/>
    </source>
</evidence>
<proteinExistence type="predicted"/>
<reference evidence="7 8" key="1">
    <citation type="submission" date="2021-01" db="EMBL/GenBank/DDBJ databases">
        <title>Genome Sequence and Methylation Pattern of Haloterrigena salifodinae BOL5-1, An Extremely Halophilic Archaeon from a Bolivian Salt Mine.</title>
        <authorList>
            <person name="DasSarma P."/>
            <person name="Anton B.P."/>
            <person name="DasSarma S.L."/>
            <person name="von Ehrenheim H.A.L."/>
            <person name="Martinez F.L."/>
            <person name="Guzman D."/>
            <person name="Roberts R.J."/>
            <person name="DasSarma S."/>
        </authorList>
    </citation>
    <scope>NUCLEOTIDE SEQUENCE [LARGE SCALE GENOMIC DNA]</scope>
    <source>
        <strain evidence="7 8">BOL5-1</strain>
    </source>
</reference>
<dbReference type="EMBL" id="CP069188">
    <property type="protein sequence ID" value="QRV14738.1"/>
    <property type="molecule type" value="Genomic_DNA"/>
</dbReference>
<dbReference type="Proteomes" id="UP000637819">
    <property type="component" value="Chromosome"/>
</dbReference>
<name>A0A8T8DYS8_9EURY</name>